<proteinExistence type="predicted"/>
<sequence length="126" mass="13592">MVMEKSEGPGEGRSSVLSVRVDNETYDGFRRCVEAEGGTVSASIRDAMESFLDRARRRENDELDVERRTLTQKLELDVAGDVLDDTEELSMADEGTPAGDVVETVAQVGLGALLGAGVAWALGLFR</sequence>
<dbReference type="AlphaFoldDB" id="X1QQN0"/>
<protein>
    <submittedName>
        <fullName evidence="1">Uncharacterized protein</fullName>
    </submittedName>
</protein>
<comment type="caution">
    <text evidence="1">The sequence shown here is derived from an EMBL/GenBank/DDBJ whole genome shotgun (WGS) entry which is preliminary data.</text>
</comment>
<evidence type="ECO:0000313" key="1">
    <source>
        <dbReference type="EMBL" id="GAI70533.1"/>
    </source>
</evidence>
<gene>
    <name evidence="1" type="ORF">S12H4_06610</name>
</gene>
<name>X1QQN0_9ZZZZ</name>
<accession>X1QQN0</accession>
<dbReference type="EMBL" id="BARW01002346">
    <property type="protein sequence ID" value="GAI70533.1"/>
    <property type="molecule type" value="Genomic_DNA"/>
</dbReference>
<reference evidence="1" key="1">
    <citation type="journal article" date="2014" name="Front. Microbiol.">
        <title>High frequency of phylogenetically diverse reductive dehalogenase-homologous genes in deep subseafloor sedimentary metagenomes.</title>
        <authorList>
            <person name="Kawai M."/>
            <person name="Futagami T."/>
            <person name="Toyoda A."/>
            <person name="Takaki Y."/>
            <person name="Nishi S."/>
            <person name="Hori S."/>
            <person name="Arai W."/>
            <person name="Tsubouchi T."/>
            <person name="Morono Y."/>
            <person name="Uchiyama I."/>
            <person name="Ito T."/>
            <person name="Fujiyama A."/>
            <person name="Inagaki F."/>
            <person name="Takami H."/>
        </authorList>
    </citation>
    <scope>NUCLEOTIDE SEQUENCE</scope>
    <source>
        <strain evidence="1">Expedition CK06-06</strain>
    </source>
</reference>
<organism evidence="1">
    <name type="scientific">marine sediment metagenome</name>
    <dbReference type="NCBI Taxonomy" id="412755"/>
    <lineage>
        <taxon>unclassified sequences</taxon>
        <taxon>metagenomes</taxon>
        <taxon>ecological metagenomes</taxon>
    </lineage>
</organism>